<dbReference type="EMBL" id="CAFBMQ010000158">
    <property type="protein sequence ID" value="CAB4914433.1"/>
    <property type="molecule type" value="Genomic_DNA"/>
</dbReference>
<evidence type="ECO:0000256" key="1">
    <source>
        <dbReference type="SAM" id="MobiDB-lite"/>
    </source>
</evidence>
<proteinExistence type="predicted"/>
<accession>A0A6J7HC43</accession>
<feature type="region of interest" description="Disordered" evidence="1">
    <location>
        <begin position="153"/>
        <end position="207"/>
    </location>
</feature>
<sequence length="207" mass="21949">MVERWASMRSSTRSSTAGQIDVRGWLPAAEPDISPVGWPSWLMSSTGTTTDRSHCLVEGGATTWTGRPPARKVATSSIGRTVAESPIRCAGLSSSMSSRSSETARCAPRLLPQTACTSSRITVSTPRRASRAWLVSSRKSDSGVVMRMSVGRRAKARRSSAGVSPDRMPTLISGRGRPSRAAAWPMPVSGARRLRSTSTASALSGDT</sequence>
<dbReference type="AlphaFoldDB" id="A0A6J7HC43"/>
<protein>
    <submittedName>
        <fullName evidence="2">Unannotated protein</fullName>
    </submittedName>
</protein>
<feature type="compositionally biased region" description="Polar residues" evidence="1">
    <location>
        <begin position="196"/>
        <end position="207"/>
    </location>
</feature>
<reference evidence="2" key="1">
    <citation type="submission" date="2020-05" db="EMBL/GenBank/DDBJ databases">
        <authorList>
            <person name="Chiriac C."/>
            <person name="Salcher M."/>
            <person name="Ghai R."/>
            <person name="Kavagutti S V."/>
        </authorList>
    </citation>
    <scope>NUCLEOTIDE SEQUENCE</scope>
</reference>
<gene>
    <name evidence="2" type="ORF">UFOPK3609_01065</name>
</gene>
<evidence type="ECO:0000313" key="2">
    <source>
        <dbReference type="EMBL" id="CAB4914433.1"/>
    </source>
</evidence>
<name>A0A6J7HC43_9ZZZZ</name>
<organism evidence="2">
    <name type="scientific">freshwater metagenome</name>
    <dbReference type="NCBI Taxonomy" id="449393"/>
    <lineage>
        <taxon>unclassified sequences</taxon>
        <taxon>metagenomes</taxon>
        <taxon>ecological metagenomes</taxon>
    </lineage>
</organism>